<evidence type="ECO:0000313" key="10">
    <source>
        <dbReference type="EMBL" id="KAF7991375.1"/>
    </source>
</evidence>
<feature type="region of interest" description="Disordered" evidence="8">
    <location>
        <begin position="455"/>
        <end position="484"/>
    </location>
</feature>
<sequence>MEKKKSQLPIDLQLYQFRLSGETGYADCIDIAIERLKLLHMIHQMKIDKNELKLEEQLSYLIQLLKSTGDSTFLRLLQSKGHLVDDIMNDRKKDYMSFFFLSWAMCTTDNDLIVQWWYEGELLLFKLRALSLDDRGVYNFVHINKLPYEILCQTEAQLLWLKGSEFYGENLCDTTFFFEVPRTYVRHLVRQRLVLHRGDIALLSAPLLRCELYPYYSDILIVHWADSLAFVESEEAKSETVRKVIEVVKINFGDLPNIDAQLALFKPTDTAENMCCSLSNSNIDEIAINLFPPCMLKIHEKLRKNHHLSYFHRLQLTTFLKNIGMSKENVDFYLRNEFTKKIEDKKFTSEYVYNIKHTYGLVGKMVPYPPRACKFICQDPNNFHDGNGCSFVGDIEDLHLKMKKENIPEKKINTIKKCAANGDYSVACSKYFAAKYNCKEPPPMKYPVNYVKLSIEERNGPSPPPEPSSSTSTSTSTHESSKKL</sequence>
<dbReference type="InterPro" id="IPR007238">
    <property type="entry name" value="DNA_primase_lsu_euk/arc"/>
</dbReference>
<protein>
    <recommendedName>
        <fullName evidence="9">DNA primase large subunit C-terminal domain-containing protein</fullName>
    </recommendedName>
</protein>
<evidence type="ECO:0000256" key="8">
    <source>
        <dbReference type="SAM" id="MobiDB-lite"/>
    </source>
</evidence>
<dbReference type="GO" id="GO:0005658">
    <property type="term" value="C:alpha DNA polymerase:primase complex"/>
    <property type="evidence" value="ECO:0007669"/>
    <property type="project" value="TreeGrafter"/>
</dbReference>
<dbReference type="EMBL" id="JACMRX010000004">
    <property type="protein sequence ID" value="KAF7991375.1"/>
    <property type="molecule type" value="Genomic_DNA"/>
</dbReference>
<keyword evidence="2" id="KW-0004">4Fe-4S</keyword>
<keyword evidence="7" id="KW-0411">Iron-sulfur</keyword>
<keyword evidence="4" id="KW-0235">DNA replication</keyword>
<dbReference type="InterPro" id="IPR058560">
    <property type="entry name" value="DNA_primase_C"/>
</dbReference>
<dbReference type="Pfam" id="PF04104">
    <property type="entry name" value="DNA_primase_lrg"/>
    <property type="match status" value="1"/>
</dbReference>
<dbReference type="PANTHER" id="PTHR10537:SF3">
    <property type="entry name" value="DNA PRIMASE LARGE SUBUNIT"/>
    <property type="match status" value="1"/>
</dbReference>
<evidence type="ECO:0000256" key="1">
    <source>
        <dbReference type="ARBA" id="ARBA00001966"/>
    </source>
</evidence>
<dbReference type="GO" id="GO:0046872">
    <property type="term" value="F:metal ion binding"/>
    <property type="evidence" value="ECO:0007669"/>
    <property type="project" value="UniProtKB-KW"/>
</dbReference>
<dbReference type="Gene3D" id="1.20.930.80">
    <property type="match status" value="1"/>
</dbReference>
<feature type="domain" description="DNA primase large subunit C-terminal" evidence="9">
    <location>
        <begin position="285"/>
        <end position="450"/>
    </location>
</feature>
<name>A0A834XT19_APHGI</name>
<dbReference type="GO" id="GO:0006270">
    <property type="term" value="P:DNA replication initiation"/>
    <property type="evidence" value="ECO:0007669"/>
    <property type="project" value="TreeGrafter"/>
</dbReference>
<dbReference type="GO" id="GO:0006269">
    <property type="term" value="P:DNA replication, synthesis of primer"/>
    <property type="evidence" value="ECO:0007669"/>
    <property type="project" value="UniProtKB-KW"/>
</dbReference>
<organism evidence="10 11">
    <name type="scientific">Aphidius gifuensis</name>
    <name type="common">Parasitoid wasp</name>
    <dbReference type="NCBI Taxonomy" id="684658"/>
    <lineage>
        <taxon>Eukaryota</taxon>
        <taxon>Metazoa</taxon>
        <taxon>Ecdysozoa</taxon>
        <taxon>Arthropoda</taxon>
        <taxon>Hexapoda</taxon>
        <taxon>Insecta</taxon>
        <taxon>Pterygota</taxon>
        <taxon>Neoptera</taxon>
        <taxon>Endopterygota</taxon>
        <taxon>Hymenoptera</taxon>
        <taxon>Apocrita</taxon>
        <taxon>Ichneumonoidea</taxon>
        <taxon>Braconidae</taxon>
        <taxon>Aphidiinae</taxon>
        <taxon>Aphidius</taxon>
    </lineage>
</organism>
<evidence type="ECO:0000256" key="3">
    <source>
        <dbReference type="ARBA" id="ARBA00022515"/>
    </source>
</evidence>
<dbReference type="GO" id="GO:0051539">
    <property type="term" value="F:4 iron, 4 sulfur cluster binding"/>
    <property type="evidence" value="ECO:0007669"/>
    <property type="project" value="UniProtKB-KW"/>
</dbReference>
<comment type="caution">
    <text evidence="10">The sequence shown here is derived from an EMBL/GenBank/DDBJ whole genome shotgun (WGS) entry which is preliminary data.</text>
</comment>
<reference evidence="10 11" key="1">
    <citation type="submission" date="2020-08" db="EMBL/GenBank/DDBJ databases">
        <title>Aphidius gifuensis genome sequencing and assembly.</title>
        <authorList>
            <person name="Du Z."/>
        </authorList>
    </citation>
    <scope>NUCLEOTIDE SEQUENCE [LARGE SCALE GENOMIC DNA]</scope>
    <source>
        <strain evidence="10">YNYX2018</strain>
        <tissue evidence="10">Adults</tissue>
    </source>
</reference>
<dbReference type="Pfam" id="PF26466">
    <property type="entry name" value="DNA_primase_lrg_N"/>
    <property type="match status" value="1"/>
</dbReference>
<evidence type="ECO:0000256" key="2">
    <source>
        <dbReference type="ARBA" id="ARBA00022485"/>
    </source>
</evidence>
<gene>
    <name evidence="10" type="ORF">HCN44_002937</name>
</gene>
<keyword evidence="3" id="KW-0639">Primosome</keyword>
<proteinExistence type="predicted"/>
<dbReference type="Proteomes" id="UP000639338">
    <property type="component" value="Unassembled WGS sequence"/>
</dbReference>
<comment type="cofactor">
    <cofactor evidence="1">
        <name>[4Fe-4S] cluster</name>
        <dbReference type="ChEBI" id="CHEBI:49883"/>
    </cofactor>
</comment>
<dbReference type="AlphaFoldDB" id="A0A834XT19"/>
<keyword evidence="11" id="KW-1185">Reference proteome</keyword>
<dbReference type="OrthoDB" id="421393at2759"/>
<feature type="compositionally biased region" description="Low complexity" evidence="8">
    <location>
        <begin position="468"/>
        <end position="478"/>
    </location>
</feature>
<evidence type="ECO:0000256" key="5">
    <source>
        <dbReference type="ARBA" id="ARBA00022723"/>
    </source>
</evidence>
<dbReference type="PANTHER" id="PTHR10537">
    <property type="entry name" value="DNA PRIMASE LARGE SUBUNIT"/>
    <property type="match status" value="1"/>
</dbReference>
<keyword evidence="6" id="KW-0408">Iron</keyword>
<evidence type="ECO:0000256" key="7">
    <source>
        <dbReference type="ARBA" id="ARBA00023014"/>
    </source>
</evidence>
<evidence type="ECO:0000313" key="11">
    <source>
        <dbReference type="Proteomes" id="UP000639338"/>
    </source>
</evidence>
<accession>A0A834XT19</accession>
<evidence type="ECO:0000256" key="4">
    <source>
        <dbReference type="ARBA" id="ARBA00022705"/>
    </source>
</evidence>
<keyword evidence="5" id="KW-0479">Metal-binding</keyword>
<evidence type="ECO:0000256" key="6">
    <source>
        <dbReference type="ARBA" id="ARBA00023004"/>
    </source>
</evidence>
<evidence type="ECO:0000259" key="9">
    <source>
        <dbReference type="Pfam" id="PF04104"/>
    </source>
</evidence>